<dbReference type="AlphaFoldDB" id="A0AAW0SLD3"/>
<name>A0AAW0SLD3_SCYPA</name>
<proteinExistence type="predicted"/>
<reference evidence="1 2" key="1">
    <citation type="submission" date="2023-03" db="EMBL/GenBank/DDBJ databases">
        <title>High-quality genome of Scylla paramamosain provides insights in environmental adaptation.</title>
        <authorList>
            <person name="Zhang L."/>
        </authorList>
    </citation>
    <scope>NUCLEOTIDE SEQUENCE [LARGE SCALE GENOMIC DNA]</scope>
    <source>
        <strain evidence="1">LZ_2023a</strain>
        <tissue evidence="1">Muscle</tissue>
    </source>
</reference>
<evidence type="ECO:0000313" key="1">
    <source>
        <dbReference type="EMBL" id="KAK8375993.1"/>
    </source>
</evidence>
<keyword evidence="2" id="KW-1185">Reference proteome</keyword>
<comment type="caution">
    <text evidence="1">The sequence shown here is derived from an EMBL/GenBank/DDBJ whole genome shotgun (WGS) entry which is preliminary data.</text>
</comment>
<protein>
    <submittedName>
        <fullName evidence="1">Uncharacterized protein</fullName>
    </submittedName>
</protein>
<evidence type="ECO:0000313" key="2">
    <source>
        <dbReference type="Proteomes" id="UP001487740"/>
    </source>
</evidence>
<sequence>MIFGVRIDGMYDGCVSRRAGKRVRLFLRVSTFGVASCLQSAYHDVSRLSVQHCCCCCRRRLVTLVAADNRKNWTPITRPTVGSSPFPRVDDAAF</sequence>
<dbReference type="Proteomes" id="UP001487740">
    <property type="component" value="Unassembled WGS sequence"/>
</dbReference>
<organism evidence="1 2">
    <name type="scientific">Scylla paramamosain</name>
    <name type="common">Mud crab</name>
    <dbReference type="NCBI Taxonomy" id="85552"/>
    <lineage>
        <taxon>Eukaryota</taxon>
        <taxon>Metazoa</taxon>
        <taxon>Ecdysozoa</taxon>
        <taxon>Arthropoda</taxon>
        <taxon>Crustacea</taxon>
        <taxon>Multicrustacea</taxon>
        <taxon>Malacostraca</taxon>
        <taxon>Eumalacostraca</taxon>
        <taxon>Eucarida</taxon>
        <taxon>Decapoda</taxon>
        <taxon>Pleocyemata</taxon>
        <taxon>Brachyura</taxon>
        <taxon>Eubrachyura</taxon>
        <taxon>Portunoidea</taxon>
        <taxon>Portunidae</taxon>
        <taxon>Portuninae</taxon>
        <taxon>Scylla</taxon>
    </lineage>
</organism>
<gene>
    <name evidence="1" type="ORF">O3P69_008608</name>
</gene>
<accession>A0AAW0SLD3</accession>
<dbReference type="EMBL" id="JARAKH010000049">
    <property type="protein sequence ID" value="KAK8375992.1"/>
    <property type="molecule type" value="Genomic_DNA"/>
</dbReference>
<dbReference type="EMBL" id="JARAKH010000049">
    <property type="protein sequence ID" value="KAK8375993.1"/>
    <property type="molecule type" value="Genomic_DNA"/>
</dbReference>